<evidence type="ECO:0000256" key="2">
    <source>
        <dbReference type="ARBA" id="ARBA00011233"/>
    </source>
</evidence>
<dbReference type="GO" id="GO:0046930">
    <property type="term" value="C:pore complex"/>
    <property type="evidence" value="ECO:0007669"/>
    <property type="project" value="UniProtKB-KW"/>
</dbReference>
<dbReference type="InterPro" id="IPR050298">
    <property type="entry name" value="Gram-neg_bact_OMP"/>
</dbReference>
<proteinExistence type="predicted"/>
<evidence type="ECO:0000256" key="4">
    <source>
        <dbReference type="ARBA" id="ARBA00022452"/>
    </source>
</evidence>
<keyword evidence="5" id="KW-0812">Transmembrane</keyword>
<keyword evidence="7" id="KW-0406">Ion transport</keyword>
<evidence type="ECO:0000256" key="5">
    <source>
        <dbReference type="ARBA" id="ARBA00022692"/>
    </source>
</evidence>
<dbReference type="GO" id="GO:0009279">
    <property type="term" value="C:cell outer membrane"/>
    <property type="evidence" value="ECO:0007669"/>
    <property type="project" value="UniProtKB-SubCell"/>
</dbReference>
<dbReference type="Proteomes" id="UP000321192">
    <property type="component" value="Unassembled WGS sequence"/>
</dbReference>
<evidence type="ECO:0000256" key="11">
    <source>
        <dbReference type="SAM" id="SignalP"/>
    </source>
</evidence>
<feature type="domain" description="Porin" evidence="12">
    <location>
        <begin position="7"/>
        <end position="333"/>
    </location>
</feature>
<comment type="subunit">
    <text evidence="2">Homotrimer.</text>
</comment>
<keyword evidence="3" id="KW-0813">Transport</keyword>
<organism evidence="13 14">
    <name type="scientific">Thauera aminoaromatica</name>
    <dbReference type="NCBI Taxonomy" id="164330"/>
    <lineage>
        <taxon>Bacteria</taxon>
        <taxon>Pseudomonadati</taxon>
        <taxon>Pseudomonadota</taxon>
        <taxon>Betaproteobacteria</taxon>
        <taxon>Rhodocyclales</taxon>
        <taxon>Zoogloeaceae</taxon>
        <taxon>Thauera</taxon>
    </lineage>
</organism>
<dbReference type="PRINTS" id="PR00182">
    <property type="entry name" value="ECOLNEIPORIN"/>
</dbReference>
<evidence type="ECO:0000259" key="12">
    <source>
        <dbReference type="Pfam" id="PF13609"/>
    </source>
</evidence>
<evidence type="ECO:0000256" key="8">
    <source>
        <dbReference type="ARBA" id="ARBA00023114"/>
    </source>
</evidence>
<dbReference type="InterPro" id="IPR001702">
    <property type="entry name" value="Porin_Gram-ve"/>
</dbReference>
<dbReference type="Gene3D" id="2.40.160.10">
    <property type="entry name" value="Porin"/>
    <property type="match status" value="1"/>
</dbReference>
<dbReference type="PRINTS" id="PR00184">
    <property type="entry name" value="NEISSPPORIN"/>
</dbReference>
<keyword evidence="8" id="KW-0626">Porin</keyword>
<name>A0A5C7T9T6_THASP</name>
<dbReference type="CDD" id="cd00342">
    <property type="entry name" value="gram_neg_porins"/>
    <property type="match status" value="1"/>
</dbReference>
<feature type="chain" id="PRO_5023132053" evidence="11">
    <location>
        <begin position="21"/>
        <end position="371"/>
    </location>
</feature>
<dbReference type="PANTHER" id="PTHR34501">
    <property type="entry name" value="PROTEIN YDDL-RELATED"/>
    <property type="match status" value="1"/>
</dbReference>
<dbReference type="InterPro" id="IPR002299">
    <property type="entry name" value="Porin_Neis"/>
</dbReference>
<evidence type="ECO:0000256" key="7">
    <source>
        <dbReference type="ARBA" id="ARBA00023065"/>
    </source>
</evidence>
<protein>
    <submittedName>
        <fullName evidence="13">Porin</fullName>
    </submittedName>
</protein>
<comment type="subcellular location">
    <subcellularLocation>
        <location evidence="1">Cell outer membrane</location>
        <topology evidence="1">Multi-pass membrane protein</topology>
    </subcellularLocation>
</comment>
<evidence type="ECO:0000256" key="1">
    <source>
        <dbReference type="ARBA" id="ARBA00004571"/>
    </source>
</evidence>
<comment type="caution">
    <text evidence="13">The sequence shown here is derived from an EMBL/GenBank/DDBJ whole genome shotgun (WGS) entry which is preliminary data.</text>
</comment>
<dbReference type="SUPFAM" id="SSF56935">
    <property type="entry name" value="Porins"/>
    <property type="match status" value="1"/>
</dbReference>
<evidence type="ECO:0000256" key="3">
    <source>
        <dbReference type="ARBA" id="ARBA00022448"/>
    </source>
</evidence>
<dbReference type="InterPro" id="IPR033900">
    <property type="entry name" value="Gram_neg_porin_domain"/>
</dbReference>
<reference evidence="13 14" key="1">
    <citation type="submission" date="2018-09" db="EMBL/GenBank/DDBJ databases">
        <title>Metagenome Assembled Genomes from an Advanced Water Purification Facility.</title>
        <authorList>
            <person name="Stamps B.W."/>
            <person name="Spear J.R."/>
        </authorList>
    </citation>
    <scope>NUCLEOTIDE SEQUENCE [LARGE SCALE GENOMIC DNA]</scope>
    <source>
        <strain evidence="13">Bin_27_1</strain>
    </source>
</reference>
<evidence type="ECO:0000313" key="14">
    <source>
        <dbReference type="Proteomes" id="UP000321192"/>
    </source>
</evidence>
<dbReference type="InterPro" id="IPR023614">
    <property type="entry name" value="Porin_dom_sf"/>
</dbReference>
<evidence type="ECO:0000256" key="10">
    <source>
        <dbReference type="ARBA" id="ARBA00023237"/>
    </source>
</evidence>
<gene>
    <name evidence="13" type="ORF">E6Q80_00395</name>
</gene>
<dbReference type="RefSeq" id="WP_276656196.1">
    <property type="nucleotide sequence ID" value="NZ_SSFD01000007.1"/>
</dbReference>
<evidence type="ECO:0000313" key="13">
    <source>
        <dbReference type="EMBL" id="TXH92449.1"/>
    </source>
</evidence>
<dbReference type="EMBL" id="SSFD01000007">
    <property type="protein sequence ID" value="TXH92449.1"/>
    <property type="molecule type" value="Genomic_DNA"/>
</dbReference>
<dbReference type="PANTHER" id="PTHR34501:SF9">
    <property type="entry name" value="MAJOR OUTER MEMBRANE PROTEIN P.IA"/>
    <property type="match status" value="1"/>
</dbReference>
<keyword evidence="6 11" id="KW-0732">Signal</keyword>
<dbReference type="AlphaFoldDB" id="A0A5C7T9T6"/>
<feature type="signal peptide" evidence="11">
    <location>
        <begin position="1"/>
        <end position="20"/>
    </location>
</feature>
<dbReference type="GO" id="GO:0034220">
    <property type="term" value="P:monoatomic ion transmembrane transport"/>
    <property type="evidence" value="ECO:0007669"/>
    <property type="project" value="InterPro"/>
</dbReference>
<keyword evidence="10" id="KW-0998">Cell outer membrane</keyword>
<evidence type="ECO:0000256" key="9">
    <source>
        <dbReference type="ARBA" id="ARBA00023136"/>
    </source>
</evidence>
<keyword evidence="9" id="KW-0472">Membrane</keyword>
<accession>A0A5C7T9T6</accession>
<sequence length="371" mass="38635">MQKKLIALAVAGLVSAPAFAQSNVTIYGVADAAMAWGEHGDQDFSGVLSGVLSGSRIGFRGTEDLGNGLKAVFTLEQGFSIDTGNENNASKAFQRQAFVGLSGGFGTVSLGRQYAPGYDFQYDAVVSSIISPQAILSGAPLGGVAAIGDAALTINPGTPARWDNSIAYNGTFGAIRARAIYSFGGNETGNDVTGVDADSDDMMGFGLEYANGPVKVGGVYHFLKDPFEVAGASDDQQEWLLGGSYNFGVLTLAGSYQQAKNASYMDGLDVDLWQVGVIVPVGAAGNVHLAYGEAKYDAEGEDAKSKSYTLAYTHALSKRTTAYVGYNRTDNDEGLALGPVSSGVRYNALTDVITGTGEESDLVAVGIRHTF</sequence>
<dbReference type="GO" id="GO:0015288">
    <property type="term" value="F:porin activity"/>
    <property type="evidence" value="ECO:0007669"/>
    <property type="project" value="UniProtKB-KW"/>
</dbReference>
<keyword evidence="4" id="KW-1134">Transmembrane beta strand</keyword>
<dbReference type="Pfam" id="PF13609">
    <property type="entry name" value="Porin_4"/>
    <property type="match status" value="1"/>
</dbReference>
<evidence type="ECO:0000256" key="6">
    <source>
        <dbReference type="ARBA" id="ARBA00022729"/>
    </source>
</evidence>